<dbReference type="EMBL" id="OU963894">
    <property type="protein sequence ID" value="CAH0397195.1"/>
    <property type="molecule type" value="Genomic_DNA"/>
</dbReference>
<protein>
    <submittedName>
        <fullName evidence="2">Uncharacterized protein</fullName>
    </submittedName>
</protein>
<feature type="compositionally biased region" description="Acidic residues" evidence="1">
    <location>
        <begin position="95"/>
        <end position="107"/>
    </location>
</feature>
<name>A0ABN8AU80_CHISP</name>
<accession>A0ABN8AU80</accession>
<organism evidence="2 3">
    <name type="scientific">Chilo suppressalis</name>
    <name type="common">Asiatic rice borer moth</name>
    <dbReference type="NCBI Taxonomy" id="168631"/>
    <lineage>
        <taxon>Eukaryota</taxon>
        <taxon>Metazoa</taxon>
        <taxon>Ecdysozoa</taxon>
        <taxon>Arthropoda</taxon>
        <taxon>Hexapoda</taxon>
        <taxon>Insecta</taxon>
        <taxon>Pterygota</taxon>
        <taxon>Neoptera</taxon>
        <taxon>Endopterygota</taxon>
        <taxon>Lepidoptera</taxon>
        <taxon>Glossata</taxon>
        <taxon>Ditrysia</taxon>
        <taxon>Pyraloidea</taxon>
        <taxon>Crambidae</taxon>
        <taxon>Crambinae</taxon>
        <taxon>Chilo</taxon>
    </lineage>
</organism>
<evidence type="ECO:0000313" key="3">
    <source>
        <dbReference type="Proteomes" id="UP001153292"/>
    </source>
</evidence>
<feature type="region of interest" description="Disordered" evidence="1">
    <location>
        <begin position="85"/>
        <end position="107"/>
    </location>
</feature>
<proteinExistence type="predicted"/>
<sequence>MRLLYVFACNKLDLGICKEQTGLIRLKYKFEYKNRNLQQIFAEYSTAQWKGCVDHVIKIENQYLEKDRIADQNDDDMCRPFIIQLPEQTSSESSSDSESEKDSDEEI</sequence>
<evidence type="ECO:0000256" key="1">
    <source>
        <dbReference type="SAM" id="MobiDB-lite"/>
    </source>
</evidence>
<dbReference type="Proteomes" id="UP001153292">
    <property type="component" value="Chromosome 1"/>
</dbReference>
<keyword evidence="3" id="KW-1185">Reference proteome</keyword>
<reference evidence="2" key="1">
    <citation type="submission" date="2021-12" db="EMBL/GenBank/DDBJ databases">
        <authorList>
            <person name="King R."/>
        </authorList>
    </citation>
    <scope>NUCLEOTIDE SEQUENCE</scope>
</reference>
<evidence type="ECO:0000313" key="2">
    <source>
        <dbReference type="EMBL" id="CAH0397195.1"/>
    </source>
</evidence>
<gene>
    <name evidence="2" type="ORF">CHILSU_LOCUS260</name>
</gene>